<dbReference type="OrthoDB" id="8191214at2759"/>
<evidence type="ECO:0000313" key="2">
    <source>
        <dbReference type="EMBL" id="KDR16136.1"/>
    </source>
</evidence>
<proteinExistence type="predicted"/>
<gene>
    <name evidence="2" type="ORF">L798_10027</name>
</gene>
<accession>A0A067R003</accession>
<protein>
    <submittedName>
        <fullName evidence="2">Uncharacterized protein</fullName>
    </submittedName>
</protein>
<evidence type="ECO:0000313" key="3">
    <source>
        <dbReference type="Proteomes" id="UP000027135"/>
    </source>
</evidence>
<organism evidence="2 3">
    <name type="scientific">Zootermopsis nevadensis</name>
    <name type="common">Dampwood termite</name>
    <dbReference type="NCBI Taxonomy" id="136037"/>
    <lineage>
        <taxon>Eukaryota</taxon>
        <taxon>Metazoa</taxon>
        <taxon>Ecdysozoa</taxon>
        <taxon>Arthropoda</taxon>
        <taxon>Hexapoda</taxon>
        <taxon>Insecta</taxon>
        <taxon>Pterygota</taxon>
        <taxon>Neoptera</taxon>
        <taxon>Polyneoptera</taxon>
        <taxon>Dictyoptera</taxon>
        <taxon>Blattodea</taxon>
        <taxon>Blattoidea</taxon>
        <taxon>Termitoidae</taxon>
        <taxon>Termopsidae</taxon>
        <taxon>Zootermopsis</taxon>
    </lineage>
</organism>
<keyword evidence="3" id="KW-1185">Reference proteome</keyword>
<dbReference type="AlphaFoldDB" id="A0A067R003"/>
<keyword evidence="1" id="KW-0175">Coiled coil</keyword>
<reference evidence="2 3" key="1">
    <citation type="journal article" date="2014" name="Nat. Commun.">
        <title>Molecular traces of alternative social organization in a termite genome.</title>
        <authorList>
            <person name="Terrapon N."/>
            <person name="Li C."/>
            <person name="Robertson H.M."/>
            <person name="Ji L."/>
            <person name="Meng X."/>
            <person name="Booth W."/>
            <person name="Chen Z."/>
            <person name="Childers C.P."/>
            <person name="Glastad K.M."/>
            <person name="Gokhale K."/>
            <person name="Gowin J."/>
            <person name="Gronenberg W."/>
            <person name="Hermansen R.A."/>
            <person name="Hu H."/>
            <person name="Hunt B.G."/>
            <person name="Huylmans A.K."/>
            <person name="Khalil S.M."/>
            <person name="Mitchell R.D."/>
            <person name="Munoz-Torres M.C."/>
            <person name="Mustard J.A."/>
            <person name="Pan H."/>
            <person name="Reese J.T."/>
            <person name="Scharf M.E."/>
            <person name="Sun F."/>
            <person name="Vogel H."/>
            <person name="Xiao J."/>
            <person name="Yang W."/>
            <person name="Yang Z."/>
            <person name="Yang Z."/>
            <person name="Zhou J."/>
            <person name="Zhu J."/>
            <person name="Brent C.S."/>
            <person name="Elsik C.G."/>
            <person name="Goodisman M.A."/>
            <person name="Liberles D.A."/>
            <person name="Roe R.M."/>
            <person name="Vargo E.L."/>
            <person name="Vilcinskas A."/>
            <person name="Wang J."/>
            <person name="Bornberg-Bauer E."/>
            <person name="Korb J."/>
            <person name="Zhang G."/>
            <person name="Liebig J."/>
        </authorList>
    </citation>
    <scope>NUCLEOTIDE SEQUENCE [LARGE SCALE GENOMIC DNA]</scope>
    <source>
        <tissue evidence="2">Whole organism</tissue>
    </source>
</reference>
<sequence length="224" mass="25416">MASVGCNFLCRGCDEKICDEKFSYKVKKEKAYVSGVLDCVNKKTGHGKNLILVCSCGKNIGEFITYKKERKYCLDLKKVTRCTVRNSEDSHTKSLRHQGKAVPLPTDVFAPTVSKNIRVASNEPAKNSTVYGEEAEKENEIKQLKETITALKERMKSMERENVNKFKDVCGMLLSQKLEIQRLQEIIWVLHPNINLEQAFSVDDKVLYFIPDSVTSADNLNVED</sequence>
<dbReference type="Proteomes" id="UP000027135">
    <property type="component" value="Unassembled WGS sequence"/>
</dbReference>
<dbReference type="InParanoid" id="A0A067R003"/>
<evidence type="ECO:0000256" key="1">
    <source>
        <dbReference type="SAM" id="Coils"/>
    </source>
</evidence>
<dbReference type="EMBL" id="KK852805">
    <property type="protein sequence ID" value="KDR16136.1"/>
    <property type="molecule type" value="Genomic_DNA"/>
</dbReference>
<name>A0A067R003_ZOONE</name>
<feature type="coiled-coil region" evidence="1">
    <location>
        <begin position="134"/>
        <end position="168"/>
    </location>
</feature>